<keyword evidence="5 7" id="KW-1133">Transmembrane helix</keyword>
<dbReference type="GO" id="GO:0055085">
    <property type="term" value="P:transmembrane transport"/>
    <property type="evidence" value="ECO:0007669"/>
    <property type="project" value="InterPro"/>
</dbReference>
<comment type="subcellular location">
    <subcellularLocation>
        <location evidence="1 7">Cell membrane</location>
        <topology evidence="1 7">Multi-pass membrane protein</topology>
    </subcellularLocation>
</comment>
<dbReference type="CDD" id="cd06261">
    <property type="entry name" value="TM_PBP2"/>
    <property type="match status" value="1"/>
</dbReference>
<dbReference type="AlphaFoldDB" id="A0A1N6NA82"/>
<dbReference type="GO" id="GO:0005886">
    <property type="term" value="C:plasma membrane"/>
    <property type="evidence" value="ECO:0007669"/>
    <property type="project" value="UniProtKB-SubCell"/>
</dbReference>
<dbReference type="PANTHER" id="PTHR43163:SF6">
    <property type="entry name" value="DIPEPTIDE TRANSPORT SYSTEM PERMEASE PROTEIN DPPB-RELATED"/>
    <property type="match status" value="1"/>
</dbReference>
<dbReference type="Gene3D" id="1.10.3720.10">
    <property type="entry name" value="MetI-like"/>
    <property type="match status" value="1"/>
</dbReference>
<keyword evidence="3" id="KW-1003">Cell membrane</keyword>
<feature type="domain" description="ABC transmembrane type-1" evidence="8">
    <location>
        <begin position="94"/>
        <end position="291"/>
    </location>
</feature>
<dbReference type="InterPro" id="IPR000515">
    <property type="entry name" value="MetI-like"/>
</dbReference>
<dbReference type="STRING" id="159291.SAMN05920897_101147"/>
<dbReference type="RefSeq" id="WP_076487375.1">
    <property type="nucleotide sequence ID" value="NZ_FTMS01000001.1"/>
</dbReference>
<dbReference type="PANTHER" id="PTHR43163">
    <property type="entry name" value="DIPEPTIDE TRANSPORT SYSTEM PERMEASE PROTEIN DPPB-RELATED"/>
    <property type="match status" value="1"/>
</dbReference>
<evidence type="ECO:0000313" key="9">
    <source>
        <dbReference type="EMBL" id="SIP88937.1"/>
    </source>
</evidence>
<evidence type="ECO:0000256" key="4">
    <source>
        <dbReference type="ARBA" id="ARBA00022692"/>
    </source>
</evidence>
<evidence type="ECO:0000256" key="5">
    <source>
        <dbReference type="ARBA" id="ARBA00022989"/>
    </source>
</evidence>
<dbReference type="InterPro" id="IPR035906">
    <property type="entry name" value="MetI-like_sf"/>
</dbReference>
<organism evidence="9 10">
    <name type="scientific">Alkalispirochaeta americana</name>
    <dbReference type="NCBI Taxonomy" id="159291"/>
    <lineage>
        <taxon>Bacteria</taxon>
        <taxon>Pseudomonadati</taxon>
        <taxon>Spirochaetota</taxon>
        <taxon>Spirochaetia</taxon>
        <taxon>Spirochaetales</taxon>
        <taxon>Spirochaetaceae</taxon>
        <taxon>Alkalispirochaeta</taxon>
    </lineage>
</organism>
<feature type="transmembrane region" description="Helical" evidence="7">
    <location>
        <begin position="168"/>
        <end position="185"/>
    </location>
</feature>
<evidence type="ECO:0000256" key="7">
    <source>
        <dbReference type="RuleBase" id="RU363032"/>
    </source>
</evidence>
<accession>A0A1N6NA82</accession>
<dbReference type="InterPro" id="IPR045621">
    <property type="entry name" value="BPD_transp_1_N"/>
</dbReference>
<dbReference type="OrthoDB" id="9806409at2"/>
<dbReference type="SUPFAM" id="SSF161098">
    <property type="entry name" value="MetI-like"/>
    <property type="match status" value="1"/>
</dbReference>
<proteinExistence type="inferred from homology"/>
<dbReference type="Pfam" id="PF00528">
    <property type="entry name" value="BPD_transp_1"/>
    <property type="match status" value="1"/>
</dbReference>
<keyword evidence="4 7" id="KW-0812">Transmembrane</keyword>
<protein>
    <submittedName>
        <fullName evidence="9">Peptide/nickel transport system permease protein</fullName>
    </submittedName>
</protein>
<dbReference type="Proteomes" id="UP000186400">
    <property type="component" value="Unassembled WGS sequence"/>
</dbReference>
<gene>
    <name evidence="9" type="ORF">SAMN05920897_101147</name>
</gene>
<feature type="transmembrane region" description="Helical" evidence="7">
    <location>
        <begin position="226"/>
        <end position="252"/>
    </location>
</feature>
<feature type="transmembrane region" description="Helical" evidence="7">
    <location>
        <begin position="100"/>
        <end position="121"/>
    </location>
</feature>
<evidence type="ECO:0000256" key="2">
    <source>
        <dbReference type="ARBA" id="ARBA00022448"/>
    </source>
</evidence>
<keyword evidence="6 7" id="KW-0472">Membrane</keyword>
<dbReference type="PROSITE" id="PS50928">
    <property type="entry name" value="ABC_TM1"/>
    <property type="match status" value="1"/>
</dbReference>
<feature type="transmembrane region" description="Helical" evidence="7">
    <location>
        <begin position="12"/>
        <end position="31"/>
    </location>
</feature>
<evidence type="ECO:0000256" key="6">
    <source>
        <dbReference type="ARBA" id="ARBA00023136"/>
    </source>
</evidence>
<reference evidence="10" key="1">
    <citation type="submission" date="2017-01" db="EMBL/GenBank/DDBJ databases">
        <authorList>
            <person name="Varghese N."/>
            <person name="Submissions S."/>
        </authorList>
    </citation>
    <scope>NUCLEOTIDE SEQUENCE [LARGE SCALE GENOMIC DNA]</scope>
    <source>
        <strain evidence="10">ASpG1</strain>
    </source>
</reference>
<evidence type="ECO:0000256" key="1">
    <source>
        <dbReference type="ARBA" id="ARBA00004651"/>
    </source>
</evidence>
<name>A0A1N6NA82_9SPIO</name>
<feature type="transmembrane region" description="Helical" evidence="7">
    <location>
        <begin position="133"/>
        <end position="156"/>
    </location>
</feature>
<keyword evidence="2 7" id="KW-0813">Transport</keyword>
<comment type="similarity">
    <text evidence="7">Belongs to the binding-protein-dependent transport system permease family.</text>
</comment>
<evidence type="ECO:0000259" key="8">
    <source>
        <dbReference type="PROSITE" id="PS50928"/>
    </source>
</evidence>
<feature type="transmembrane region" description="Helical" evidence="7">
    <location>
        <begin position="272"/>
        <end position="298"/>
    </location>
</feature>
<keyword evidence="10" id="KW-1185">Reference proteome</keyword>
<dbReference type="EMBL" id="FTMS01000001">
    <property type="protein sequence ID" value="SIP88937.1"/>
    <property type="molecule type" value="Genomic_DNA"/>
</dbReference>
<sequence>MQRYLFSRLIQSILLMIGVLILVFFIVRLTGDPARLMMPRDASPQEVEVFREAMGFNEPLHRQFSSYMRGAMVGDFGRSLHYRSQAMPLVIARLPATLELALAALAFALLIAIPLGIIGGSRPGSIWDTLCRAIGLVGQTVPNFWLALMLIVYFSVQLQWFPTFGRSGFRSLVLPAIALGFFPLGKFTRLVRSAVLEVRSEDYIRTAYSKGLLERNILFRHIFRNVAITLVSIVGVQFGYMLGGSIYIESIFAWPGIGRMINEAVQARDFPLVQAIAVFSAGFVVLLNLLTDVAYALIDPRIRYED</sequence>
<evidence type="ECO:0000313" key="10">
    <source>
        <dbReference type="Proteomes" id="UP000186400"/>
    </source>
</evidence>
<evidence type="ECO:0000256" key="3">
    <source>
        <dbReference type="ARBA" id="ARBA00022475"/>
    </source>
</evidence>
<dbReference type="Pfam" id="PF19300">
    <property type="entry name" value="BPD_transp_1_N"/>
    <property type="match status" value="1"/>
</dbReference>